<protein>
    <submittedName>
        <fullName evidence="3">Uncharacterized protein</fullName>
    </submittedName>
</protein>
<proteinExistence type="predicted"/>
<keyword evidence="4" id="KW-1185">Reference proteome</keyword>
<reference evidence="3 4" key="1">
    <citation type="submission" date="2017-05" db="EMBL/GenBank/DDBJ databases">
        <authorList>
            <person name="Song R."/>
            <person name="Chenine A.L."/>
            <person name="Ruprecht R.M."/>
        </authorList>
    </citation>
    <scope>NUCLEOTIDE SEQUENCE [LARGE SCALE GENOMIC DNA]</scope>
    <source>
        <strain evidence="3 4">CECT 8663</strain>
    </source>
</reference>
<dbReference type="InterPro" id="IPR045517">
    <property type="entry name" value="Glyoxalase_8"/>
</dbReference>
<dbReference type="Pfam" id="PF09860">
    <property type="entry name" value="DUF2087"/>
    <property type="match status" value="1"/>
</dbReference>
<feature type="domain" description="DUF2087" evidence="1">
    <location>
        <begin position="79"/>
        <end position="149"/>
    </location>
</feature>
<dbReference type="Proteomes" id="UP000220836">
    <property type="component" value="Unassembled WGS sequence"/>
</dbReference>
<accession>A0A238JU35</accession>
<feature type="domain" description="Glyoxalase-related protein" evidence="2">
    <location>
        <begin position="9"/>
        <end position="67"/>
    </location>
</feature>
<dbReference type="RefSeq" id="WP_176527059.1">
    <property type="nucleotide sequence ID" value="NZ_FXYH01000001.1"/>
</dbReference>
<evidence type="ECO:0000313" key="4">
    <source>
        <dbReference type="Proteomes" id="UP000220836"/>
    </source>
</evidence>
<dbReference type="EMBL" id="FXYH01000001">
    <property type="protein sequence ID" value="SMX34159.1"/>
    <property type="molecule type" value="Genomic_DNA"/>
</dbReference>
<sequence>MTRDTISIEISDLSQFARSLRSQLPELNDKPSHVEMLSLVARAAGYRNYQHLRARNTPTPKADGRRVTRAAAHFDDAGHLLRWPGKTAIQALCLWVLWARLPARQTLSEREISQLIDTQTVFRDAAQIRRGMVEHGLVTRNLDGSAYQRVEQAPPPEARALMVQFPRREV</sequence>
<evidence type="ECO:0000313" key="3">
    <source>
        <dbReference type="EMBL" id="SMX34159.1"/>
    </source>
</evidence>
<dbReference type="InterPro" id="IPR018656">
    <property type="entry name" value="DUF2087"/>
</dbReference>
<organism evidence="3 4">
    <name type="scientific">Pelagimonas varians</name>
    <dbReference type="NCBI Taxonomy" id="696760"/>
    <lineage>
        <taxon>Bacteria</taxon>
        <taxon>Pseudomonadati</taxon>
        <taxon>Pseudomonadota</taxon>
        <taxon>Alphaproteobacteria</taxon>
        <taxon>Rhodobacterales</taxon>
        <taxon>Roseobacteraceae</taxon>
        <taxon>Pelagimonas</taxon>
    </lineage>
</organism>
<gene>
    <name evidence="3" type="ORF">PEV8663_00408</name>
</gene>
<name>A0A238JU35_9RHOB</name>
<evidence type="ECO:0000259" key="2">
    <source>
        <dbReference type="Pfam" id="PF20066"/>
    </source>
</evidence>
<dbReference type="Pfam" id="PF20066">
    <property type="entry name" value="Glyoxalase_8"/>
    <property type="match status" value="1"/>
</dbReference>
<evidence type="ECO:0000259" key="1">
    <source>
        <dbReference type="Pfam" id="PF09860"/>
    </source>
</evidence>
<dbReference type="AlphaFoldDB" id="A0A238JU35"/>